<name>A0AAY5KX89_ESOLU</name>
<comment type="similarity">
    <text evidence="1">Belongs to the metallo-dependent hydrolases superfamily. TatD-type hydrolase family.</text>
</comment>
<sequence length="103" mass="11255">NCTEKSPSIPQVNLFVFQAGFLATLVVAEHAGEFEKIIQLLKRFPGFISPCLGIHPIPGTAPESQRGTSTEDHAINWLALTTRTVCSVSQITHEYNSTRSSIT</sequence>
<reference evidence="4" key="2">
    <citation type="submission" date="2025-08" db="UniProtKB">
        <authorList>
            <consortium name="Ensembl"/>
        </authorList>
    </citation>
    <scope>IDENTIFICATION</scope>
</reference>
<reference evidence="4" key="3">
    <citation type="submission" date="2025-09" db="UniProtKB">
        <authorList>
            <consortium name="Ensembl"/>
        </authorList>
    </citation>
    <scope>IDENTIFICATION</scope>
</reference>
<dbReference type="GO" id="GO:0046872">
    <property type="term" value="F:metal ion binding"/>
    <property type="evidence" value="ECO:0007669"/>
    <property type="project" value="UniProtKB-KW"/>
</dbReference>
<proteinExistence type="inferred from homology"/>
<evidence type="ECO:0000313" key="5">
    <source>
        <dbReference type="Proteomes" id="UP000265140"/>
    </source>
</evidence>
<evidence type="ECO:0008006" key="6">
    <source>
        <dbReference type="Google" id="ProtNLM"/>
    </source>
</evidence>
<evidence type="ECO:0000256" key="2">
    <source>
        <dbReference type="ARBA" id="ARBA00022723"/>
    </source>
</evidence>
<evidence type="ECO:0000256" key="3">
    <source>
        <dbReference type="ARBA" id="ARBA00022801"/>
    </source>
</evidence>
<reference evidence="4 5" key="1">
    <citation type="submission" date="2020-02" db="EMBL/GenBank/DDBJ databases">
        <title>Esox lucius (northern pike) genome, fEsoLuc1, primary haplotype.</title>
        <authorList>
            <person name="Myers G."/>
            <person name="Karagic N."/>
            <person name="Meyer A."/>
            <person name="Pippel M."/>
            <person name="Reichard M."/>
            <person name="Winkler S."/>
            <person name="Tracey A."/>
            <person name="Sims Y."/>
            <person name="Howe K."/>
            <person name="Rhie A."/>
            <person name="Formenti G."/>
            <person name="Durbin R."/>
            <person name="Fedrigo O."/>
            <person name="Jarvis E.D."/>
        </authorList>
    </citation>
    <scope>NUCLEOTIDE SEQUENCE [LARGE SCALE GENOMIC DNA]</scope>
</reference>
<keyword evidence="2" id="KW-0479">Metal-binding</keyword>
<dbReference type="AlphaFoldDB" id="A0AAY5KX89"/>
<dbReference type="Proteomes" id="UP000265140">
    <property type="component" value="Chromosome 1"/>
</dbReference>
<dbReference type="Ensembl" id="ENSELUT00000110729.1">
    <property type="protein sequence ID" value="ENSELUP00000093444.1"/>
    <property type="gene ID" value="ENSELUG00000036380.1"/>
</dbReference>
<protein>
    <recommendedName>
        <fullName evidence="6">Glycolipid transfer protein domain-containing protein</fullName>
    </recommendedName>
</protein>
<organism evidence="4 5">
    <name type="scientific">Esox lucius</name>
    <name type="common">Northern pike</name>
    <dbReference type="NCBI Taxonomy" id="8010"/>
    <lineage>
        <taxon>Eukaryota</taxon>
        <taxon>Metazoa</taxon>
        <taxon>Chordata</taxon>
        <taxon>Craniata</taxon>
        <taxon>Vertebrata</taxon>
        <taxon>Euteleostomi</taxon>
        <taxon>Actinopterygii</taxon>
        <taxon>Neopterygii</taxon>
        <taxon>Teleostei</taxon>
        <taxon>Protacanthopterygii</taxon>
        <taxon>Esociformes</taxon>
        <taxon>Esocidae</taxon>
        <taxon>Esox</taxon>
    </lineage>
</organism>
<keyword evidence="5" id="KW-1185">Reference proteome</keyword>
<evidence type="ECO:0000313" key="4">
    <source>
        <dbReference type="Ensembl" id="ENSELUP00000093444.1"/>
    </source>
</evidence>
<accession>A0AAY5KX89</accession>
<evidence type="ECO:0000256" key="1">
    <source>
        <dbReference type="ARBA" id="ARBA00009275"/>
    </source>
</evidence>
<dbReference type="GO" id="GO:0016787">
    <property type="term" value="F:hydrolase activity"/>
    <property type="evidence" value="ECO:0007669"/>
    <property type="project" value="UniProtKB-KW"/>
</dbReference>
<dbReference type="PANTHER" id="PTHR46317">
    <property type="entry name" value="HYDROLASE OF PHP SUPERFAMILY-RELATED PROTEIN"/>
    <property type="match status" value="1"/>
</dbReference>
<keyword evidence="3" id="KW-0378">Hydrolase</keyword>
<dbReference type="PANTHER" id="PTHR46317:SF7">
    <property type="entry name" value="DEOXYRIBONUCLEASE TATDN3-RELATED"/>
    <property type="match status" value="1"/>
</dbReference>